<accession>A0A6V7WV92</accession>
<evidence type="ECO:0000313" key="3">
    <source>
        <dbReference type="Proteomes" id="UP000580250"/>
    </source>
</evidence>
<protein>
    <recommendedName>
        <fullName evidence="1">F-box domain-containing protein</fullName>
    </recommendedName>
</protein>
<reference evidence="2 3" key="1">
    <citation type="submission" date="2020-08" db="EMBL/GenBank/DDBJ databases">
        <authorList>
            <person name="Koutsovoulos G."/>
            <person name="Danchin GJ E."/>
        </authorList>
    </citation>
    <scope>NUCLEOTIDE SEQUENCE [LARGE SCALE GENOMIC DNA]</scope>
</reference>
<dbReference type="OrthoDB" id="5906864at2759"/>
<dbReference type="AlphaFoldDB" id="A0A6V7WV92"/>
<feature type="domain" description="F-box" evidence="1">
    <location>
        <begin position="1"/>
        <end position="46"/>
    </location>
</feature>
<evidence type="ECO:0000259" key="1">
    <source>
        <dbReference type="PROSITE" id="PS50181"/>
    </source>
</evidence>
<dbReference type="PROSITE" id="PS50181">
    <property type="entry name" value="FBOX"/>
    <property type="match status" value="1"/>
</dbReference>
<dbReference type="InterPro" id="IPR001810">
    <property type="entry name" value="F-box_dom"/>
</dbReference>
<dbReference type="Proteomes" id="UP000580250">
    <property type="component" value="Unassembled WGS sequence"/>
</dbReference>
<organism evidence="2 3">
    <name type="scientific">Meloidogyne enterolobii</name>
    <name type="common">Root-knot nematode worm</name>
    <name type="synonym">Meloidogyne mayaguensis</name>
    <dbReference type="NCBI Taxonomy" id="390850"/>
    <lineage>
        <taxon>Eukaryota</taxon>
        <taxon>Metazoa</taxon>
        <taxon>Ecdysozoa</taxon>
        <taxon>Nematoda</taxon>
        <taxon>Chromadorea</taxon>
        <taxon>Rhabditida</taxon>
        <taxon>Tylenchina</taxon>
        <taxon>Tylenchomorpha</taxon>
        <taxon>Tylenchoidea</taxon>
        <taxon>Meloidogynidae</taxon>
        <taxon>Meloidogyninae</taxon>
        <taxon>Meloidogyne</taxon>
    </lineage>
</organism>
<sequence>MLSLPSEVQLDIFKFLSYEKLYSIKHMHLYFCDFINNYEEELAREKFYGISIDIDRFKKGPYSKLIELKAKNLNFPLNEEIEEKWRNRRETQIPLYLVPRNANNIVICLSKVYGTECHLLQLPNFIKNKVDLKIVYYYLNKLFNYYFEEGNFRGFILNPKLIQLLFGNVPKQFYIQNSWLFMDYVIGDKFQFILNHLIINGTLTITFPPNKDVTNYTDILFKILMNGDKFNEVCLKCINLQEIFDRIIDVS</sequence>
<name>A0A6V7WV92_MELEN</name>
<dbReference type="EMBL" id="CAJEWN010000847">
    <property type="protein sequence ID" value="CAD2190999.1"/>
    <property type="molecule type" value="Genomic_DNA"/>
</dbReference>
<proteinExistence type="predicted"/>
<gene>
    <name evidence="2" type="ORF">MENT_LOCUS43822</name>
</gene>
<comment type="caution">
    <text evidence="2">The sequence shown here is derived from an EMBL/GenBank/DDBJ whole genome shotgun (WGS) entry which is preliminary data.</text>
</comment>
<evidence type="ECO:0000313" key="2">
    <source>
        <dbReference type="EMBL" id="CAD2190999.1"/>
    </source>
</evidence>